<keyword evidence="3" id="KW-1185">Reference proteome</keyword>
<comment type="caution">
    <text evidence="2">The sequence shown here is derived from an EMBL/GenBank/DDBJ whole genome shotgun (WGS) entry which is preliminary data.</text>
</comment>
<evidence type="ECO:0000313" key="2">
    <source>
        <dbReference type="EMBL" id="GJD99719.1"/>
    </source>
</evidence>
<dbReference type="SUPFAM" id="SSF141371">
    <property type="entry name" value="PilZ domain-like"/>
    <property type="match status" value="1"/>
</dbReference>
<dbReference type="RefSeq" id="WP_238234603.1">
    <property type="nucleotide sequence ID" value="NZ_BPQQ01000018.1"/>
</dbReference>
<evidence type="ECO:0000313" key="3">
    <source>
        <dbReference type="Proteomes" id="UP001055153"/>
    </source>
</evidence>
<gene>
    <name evidence="2" type="ORF">GMJLKIPL_1637</name>
</gene>
<dbReference type="EMBL" id="BPQQ01000018">
    <property type="protein sequence ID" value="GJD99719.1"/>
    <property type="molecule type" value="Genomic_DNA"/>
</dbReference>
<dbReference type="Pfam" id="PF07238">
    <property type="entry name" value="PilZ"/>
    <property type="match status" value="1"/>
</dbReference>
<organism evidence="2 3">
    <name type="scientific">Methylobacterium isbiliense</name>
    <dbReference type="NCBI Taxonomy" id="315478"/>
    <lineage>
        <taxon>Bacteria</taxon>
        <taxon>Pseudomonadati</taxon>
        <taxon>Pseudomonadota</taxon>
        <taxon>Alphaproteobacteria</taxon>
        <taxon>Hyphomicrobiales</taxon>
        <taxon>Methylobacteriaceae</taxon>
        <taxon>Methylobacterium</taxon>
    </lineage>
</organism>
<proteinExistence type="predicted"/>
<reference evidence="2" key="2">
    <citation type="submission" date="2021-08" db="EMBL/GenBank/DDBJ databases">
        <authorList>
            <person name="Tani A."/>
            <person name="Ola A."/>
            <person name="Ogura Y."/>
            <person name="Katsura K."/>
            <person name="Hayashi T."/>
        </authorList>
    </citation>
    <scope>NUCLEOTIDE SEQUENCE</scope>
    <source>
        <strain evidence="2">DSM 17168</strain>
    </source>
</reference>
<sequence>MPALREGSASTRQPDARTTALRVVGRFLLPGGEEHACETRTLSPDHAELVTAVQGLPGDGVTIYLDNIGVLSGVITGVTPSGFCVAITVSPERRARIAARLDWYVARARGMAEQRSDVRIVPAATAVRVRLPDGDELPGRLIDLSMTGAALAVDARPDLGATVTVGKRFATVVRHLDGGIAVAFKLPFRPETFNESVVL</sequence>
<dbReference type="Gene3D" id="2.40.10.220">
    <property type="entry name" value="predicted glycosyltransferase like domains"/>
    <property type="match status" value="1"/>
</dbReference>
<reference evidence="2" key="1">
    <citation type="journal article" date="2021" name="Front. Microbiol.">
        <title>Comprehensive Comparative Genomics and Phenotyping of Methylobacterium Species.</title>
        <authorList>
            <person name="Alessa O."/>
            <person name="Ogura Y."/>
            <person name="Fujitani Y."/>
            <person name="Takami H."/>
            <person name="Hayashi T."/>
            <person name="Sahin N."/>
            <person name="Tani A."/>
        </authorList>
    </citation>
    <scope>NUCLEOTIDE SEQUENCE</scope>
    <source>
        <strain evidence="2">DSM 17168</strain>
    </source>
</reference>
<accession>A0ABQ4SD45</accession>
<dbReference type="InterPro" id="IPR009875">
    <property type="entry name" value="PilZ_domain"/>
</dbReference>
<name>A0ABQ4SD45_9HYPH</name>
<protein>
    <recommendedName>
        <fullName evidence="1">PilZ domain-containing protein</fullName>
    </recommendedName>
</protein>
<feature type="domain" description="PilZ" evidence="1">
    <location>
        <begin position="113"/>
        <end position="186"/>
    </location>
</feature>
<evidence type="ECO:0000259" key="1">
    <source>
        <dbReference type="Pfam" id="PF07238"/>
    </source>
</evidence>
<dbReference type="Proteomes" id="UP001055153">
    <property type="component" value="Unassembled WGS sequence"/>
</dbReference>